<accession>A0A1I1ACI1</accession>
<evidence type="ECO:0000313" key="2">
    <source>
        <dbReference type="Proteomes" id="UP000243799"/>
    </source>
</evidence>
<dbReference type="OrthoDB" id="3773711at2"/>
<dbReference type="Gene3D" id="1.10.357.10">
    <property type="entry name" value="Tetracycline Repressor, domain 2"/>
    <property type="match status" value="1"/>
</dbReference>
<name>A0A1I1ACI1_9PSEU</name>
<evidence type="ECO:0000313" key="1">
    <source>
        <dbReference type="EMBL" id="SFB35715.1"/>
    </source>
</evidence>
<sequence length="175" mass="19675">MSWNDFYRRRDVIDTVLTLARRAPEGELPFAEVPGAEQAFGSRENLLLALHYKWTQVLSGYLRAELAGPEDVPDSDRDRVDAVTRAWHRAVREHGTLRRLLDANLDRYPALHPLDEAEKRMLAISTGLADPHEPADEVRKIGAAFVALLHHSPRSAPARRRNPVGHLLRMLAPAG</sequence>
<dbReference type="EMBL" id="FOKG01000009">
    <property type="protein sequence ID" value="SFB35715.1"/>
    <property type="molecule type" value="Genomic_DNA"/>
</dbReference>
<keyword evidence="2" id="KW-1185">Reference proteome</keyword>
<dbReference type="Proteomes" id="UP000243799">
    <property type="component" value="Unassembled WGS sequence"/>
</dbReference>
<protein>
    <submittedName>
        <fullName evidence="1">Uncharacterized protein</fullName>
    </submittedName>
</protein>
<reference evidence="2" key="1">
    <citation type="submission" date="2016-10" db="EMBL/GenBank/DDBJ databases">
        <authorList>
            <person name="Varghese N."/>
            <person name="Submissions S."/>
        </authorList>
    </citation>
    <scope>NUCLEOTIDE SEQUENCE [LARGE SCALE GENOMIC DNA]</scope>
    <source>
        <strain evidence="2">CGMCC 4.3568</strain>
    </source>
</reference>
<proteinExistence type="predicted"/>
<organism evidence="1 2">
    <name type="scientific">Amycolatopsis marina</name>
    <dbReference type="NCBI Taxonomy" id="490629"/>
    <lineage>
        <taxon>Bacteria</taxon>
        <taxon>Bacillati</taxon>
        <taxon>Actinomycetota</taxon>
        <taxon>Actinomycetes</taxon>
        <taxon>Pseudonocardiales</taxon>
        <taxon>Pseudonocardiaceae</taxon>
        <taxon>Amycolatopsis</taxon>
    </lineage>
</organism>
<dbReference type="STRING" id="490629.SAMN05216266_1093"/>
<gene>
    <name evidence="1" type="ORF">SAMN05216266_1093</name>
</gene>
<dbReference type="AlphaFoldDB" id="A0A1I1ACI1"/>
<dbReference type="RefSeq" id="WP_091674030.1">
    <property type="nucleotide sequence ID" value="NZ_FOKG01000009.1"/>
</dbReference>